<dbReference type="RefSeq" id="WP_379014808.1">
    <property type="nucleotide sequence ID" value="NZ_JBHSDC010000027.1"/>
</dbReference>
<gene>
    <name evidence="3" type="ORF">ACFOW1_12995</name>
</gene>
<evidence type="ECO:0000256" key="1">
    <source>
        <dbReference type="ARBA" id="ARBA00022679"/>
    </source>
</evidence>
<accession>A0ABV8Q1K3</accession>
<dbReference type="InterPro" id="IPR041698">
    <property type="entry name" value="Methyltransf_25"/>
</dbReference>
<protein>
    <submittedName>
        <fullName evidence="3">Class I SAM-dependent methyltransferase</fullName>
        <ecNumber evidence="3">2.1.1.222</ecNumber>
        <ecNumber evidence="3">2.1.1.64</ecNumber>
    </submittedName>
</protein>
<proteinExistence type="predicted"/>
<comment type="caution">
    <text evidence="3">The sequence shown here is derived from an EMBL/GenBank/DDBJ whole genome shotgun (WGS) entry which is preliminary data.</text>
</comment>
<dbReference type="EMBL" id="JBHSDC010000027">
    <property type="protein sequence ID" value="MFC4232811.1"/>
    <property type="molecule type" value="Genomic_DNA"/>
</dbReference>
<evidence type="ECO:0000313" key="3">
    <source>
        <dbReference type="EMBL" id="MFC4232811.1"/>
    </source>
</evidence>
<dbReference type="EC" id="2.1.1.64" evidence="3"/>
<keyword evidence="1 3" id="KW-0808">Transferase</keyword>
<evidence type="ECO:0000313" key="4">
    <source>
        <dbReference type="Proteomes" id="UP001595906"/>
    </source>
</evidence>
<dbReference type="EC" id="2.1.1.222" evidence="3"/>
<dbReference type="InterPro" id="IPR029063">
    <property type="entry name" value="SAM-dependent_MTases_sf"/>
</dbReference>
<organism evidence="3 4">
    <name type="scientific">Parasediminibacterium paludis</name>
    <dbReference type="NCBI Taxonomy" id="908966"/>
    <lineage>
        <taxon>Bacteria</taxon>
        <taxon>Pseudomonadati</taxon>
        <taxon>Bacteroidota</taxon>
        <taxon>Chitinophagia</taxon>
        <taxon>Chitinophagales</taxon>
        <taxon>Chitinophagaceae</taxon>
        <taxon>Parasediminibacterium</taxon>
    </lineage>
</organism>
<dbReference type="Proteomes" id="UP001595906">
    <property type="component" value="Unassembled WGS sequence"/>
</dbReference>
<dbReference type="PANTHER" id="PTHR43861">
    <property type="entry name" value="TRANS-ACONITATE 2-METHYLTRANSFERASE-RELATED"/>
    <property type="match status" value="1"/>
</dbReference>
<dbReference type="CDD" id="cd02440">
    <property type="entry name" value="AdoMet_MTases"/>
    <property type="match status" value="1"/>
</dbReference>
<feature type="domain" description="Methyltransferase" evidence="2">
    <location>
        <begin position="55"/>
        <end position="152"/>
    </location>
</feature>
<dbReference type="Pfam" id="PF13649">
    <property type="entry name" value="Methyltransf_25"/>
    <property type="match status" value="1"/>
</dbReference>
<name>A0ABV8Q1K3_9BACT</name>
<dbReference type="GO" id="GO:0102208">
    <property type="term" value="F:2-polyprenyl-6-hydroxyphenol methylase activity"/>
    <property type="evidence" value="ECO:0007669"/>
    <property type="project" value="UniProtKB-EC"/>
</dbReference>
<keyword evidence="3" id="KW-0489">Methyltransferase</keyword>
<reference evidence="4" key="1">
    <citation type="journal article" date="2019" name="Int. J. Syst. Evol. Microbiol.">
        <title>The Global Catalogue of Microorganisms (GCM) 10K type strain sequencing project: providing services to taxonomists for standard genome sequencing and annotation.</title>
        <authorList>
            <consortium name="The Broad Institute Genomics Platform"/>
            <consortium name="The Broad Institute Genome Sequencing Center for Infectious Disease"/>
            <person name="Wu L."/>
            <person name="Ma J."/>
        </authorList>
    </citation>
    <scope>NUCLEOTIDE SEQUENCE [LARGE SCALE GENOMIC DNA]</scope>
    <source>
        <strain evidence="4">CECT 8010</strain>
    </source>
</reference>
<dbReference type="GO" id="GO:0061542">
    <property type="term" value="F:3-demethylubiquinol 3-O-methyltransferase activity"/>
    <property type="evidence" value="ECO:0007669"/>
    <property type="project" value="UniProtKB-EC"/>
</dbReference>
<keyword evidence="4" id="KW-1185">Reference proteome</keyword>
<sequence>MKTASIKKHEMLAAKAFSKQSSVFDMEYAGNKIVAYKRARVRAVLEKYLLENSRILELNSGTGDDAIWLAQQGHSVHATDISEGMQNMLKQKVASAGLSSKITTEICSFNDLETLADKQLYDCIFSNFAGLNCAENLSQVLAYFSKLLKPNGIATLVIMPKFSLWELLLAFKGEFTLAFRRLTSTKKHGAQAHIMGQYFRCWYYNPSYIINCLKKDFVLLQLEGMCTIVPPSFIENFPIKFPKCFYFFVKMEHRLKTFWPFTIIGDYYIITLKKQ</sequence>
<dbReference type="Gene3D" id="3.40.50.150">
    <property type="entry name" value="Vaccinia Virus protein VP39"/>
    <property type="match status" value="1"/>
</dbReference>
<dbReference type="SUPFAM" id="SSF53335">
    <property type="entry name" value="S-adenosyl-L-methionine-dependent methyltransferases"/>
    <property type="match status" value="1"/>
</dbReference>
<evidence type="ECO:0000259" key="2">
    <source>
        <dbReference type="Pfam" id="PF13649"/>
    </source>
</evidence>
<dbReference type="GO" id="GO:0032259">
    <property type="term" value="P:methylation"/>
    <property type="evidence" value="ECO:0007669"/>
    <property type="project" value="UniProtKB-KW"/>
</dbReference>